<accession>A0ABQ1MNT1</accession>
<keyword evidence="2" id="KW-1185">Reference proteome</keyword>
<dbReference type="EMBL" id="BMIK01000015">
    <property type="protein sequence ID" value="GGC40387.1"/>
    <property type="molecule type" value="Genomic_DNA"/>
</dbReference>
<proteinExistence type="predicted"/>
<protein>
    <recommendedName>
        <fullName evidence="3">IrrE N-terminal-like domain-containing protein</fullName>
    </recommendedName>
</protein>
<dbReference type="Proteomes" id="UP000597338">
    <property type="component" value="Unassembled WGS sequence"/>
</dbReference>
<sequence length="205" mass="24077">MVFHEYAHIIDGHIDYYTNKGICKLFEVQPEYHVPSYDPIFRQTIELLADDFAIFGCIRFLHHIQLGTFPVNPLLKSYFNDWKSALQFWYLPIYTFFRLFGHCNQPYLVKTAYHPIPAMRSYLVLESIDYFLDSDFNIPEHEEISMSCIASMFKIEDAFDKVSEQGRDLKPLKYSLTDEAISYAKTLIDKRNDVGSLLKKYSPVN</sequence>
<reference evidence="2" key="1">
    <citation type="journal article" date="2019" name="Int. J. Syst. Evol. Microbiol.">
        <title>The Global Catalogue of Microorganisms (GCM) 10K type strain sequencing project: providing services to taxonomists for standard genome sequencing and annotation.</title>
        <authorList>
            <consortium name="The Broad Institute Genomics Platform"/>
            <consortium name="The Broad Institute Genome Sequencing Center for Infectious Disease"/>
            <person name="Wu L."/>
            <person name="Ma J."/>
        </authorList>
    </citation>
    <scope>NUCLEOTIDE SEQUENCE [LARGE SCALE GENOMIC DNA]</scope>
    <source>
        <strain evidence="2">CGMCC 1.15342</strain>
    </source>
</reference>
<gene>
    <name evidence="1" type="ORF">GCM10011386_35550</name>
</gene>
<evidence type="ECO:0000313" key="1">
    <source>
        <dbReference type="EMBL" id="GGC40387.1"/>
    </source>
</evidence>
<dbReference type="RefSeq" id="WP_188752815.1">
    <property type="nucleotide sequence ID" value="NZ_BMIK01000015.1"/>
</dbReference>
<name>A0ABQ1MNT1_9SPHI</name>
<comment type="caution">
    <text evidence="1">The sequence shown here is derived from an EMBL/GenBank/DDBJ whole genome shotgun (WGS) entry which is preliminary data.</text>
</comment>
<organism evidence="1 2">
    <name type="scientific">Parapedobacter defluvii</name>
    <dbReference type="NCBI Taxonomy" id="2045106"/>
    <lineage>
        <taxon>Bacteria</taxon>
        <taxon>Pseudomonadati</taxon>
        <taxon>Bacteroidota</taxon>
        <taxon>Sphingobacteriia</taxon>
        <taxon>Sphingobacteriales</taxon>
        <taxon>Sphingobacteriaceae</taxon>
        <taxon>Parapedobacter</taxon>
    </lineage>
</organism>
<evidence type="ECO:0008006" key="3">
    <source>
        <dbReference type="Google" id="ProtNLM"/>
    </source>
</evidence>
<evidence type="ECO:0000313" key="2">
    <source>
        <dbReference type="Proteomes" id="UP000597338"/>
    </source>
</evidence>